<dbReference type="InterPro" id="IPR014729">
    <property type="entry name" value="Rossmann-like_a/b/a_fold"/>
</dbReference>
<keyword evidence="2 11" id="KW-0963">Cytoplasm</keyword>
<dbReference type="FunFam" id="3.10.290.10:FF:000014">
    <property type="entry name" value="Tyrosine--tRNA ligase"/>
    <property type="match status" value="1"/>
</dbReference>
<evidence type="ECO:0000256" key="10">
    <source>
        <dbReference type="ARBA" id="ARBA00060965"/>
    </source>
</evidence>
<sequence>MSAVSEHILDELSWRGLIATSTDLDALRKDLDAGPLTLYCGFDPTAPSLHAGNLVPLLMLKRFQMAGHRPIVLAGGATGMIGDPRDTGERTMNSLDTVAEWAGRIRGQLERFVEFDSSPTGAVVENNLDWTGQVTALEFLRDVGKHFSINVMLSRETVKRRLEGDGMSYTEFSYLLLQSNDYLQLHRKYGTALQIGGSDQWGNIVGGVDLIRRVEGKHVHALTAPLVTDAEGRKFGKSTGGGNVWLDPEMTSPYAWYQYFVNVGDADVLRYLRLFTFLTREELDELEKETAERPHLRTAQKRLAQEFTDLVHGERATQQVILASSALFGRGELRDLDAPVLRAALAEAPTGRVRLADEPTIVDLLIASGLAESRGAARRTVNEGGAYVNNEKVTSEEWKPAASDLLHGEWLVLRRGKRNNAGVQVDL</sequence>
<dbReference type="InterPro" id="IPR024107">
    <property type="entry name" value="Tyr-tRNA-ligase_bac_1"/>
</dbReference>
<dbReference type="InterPro" id="IPR002305">
    <property type="entry name" value="aa-tRNA-synth_Ic"/>
</dbReference>
<protein>
    <recommendedName>
        <fullName evidence="11">Tyrosine--tRNA ligase</fullName>
        <ecNumber evidence="11">6.1.1.1</ecNumber>
    </recommendedName>
    <alternativeName>
        <fullName evidence="11">Tyrosyl-tRNA synthetase</fullName>
        <shortName evidence="11">TyrRS</shortName>
    </alternativeName>
</protein>
<dbReference type="InterPro" id="IPR002307">
    <property type="entry name" value="Tyr-tRNA-ligase"/>
</dbReference>
<keyword evidence="5 11" id="KW-0067">ATP-binding</keyword>
<organism evidence="14 15">
    <name type="scientific">Lentzea xinjiangensis</name>
    <dbReference type="NCBI Taxonomy" id="402600"/>
    <lineage>
        <taxon>Bacteria</taxon>
        <taxon>Bacillati</taxon>
        <taxon>Actinomycetota</taxon>
        <taxon>Actinomycetes</taxon>
        <taxon>Pseudonocardiales</taxon>
        <taxon>Pseudonocardiaceae</taxon>
        <taxon>Lentzea</taxon>
    </lineage>
</organism>
<dbReference type="GO" id="GO:0042803">
    <property type="term" value="F:protein homodimerization activity"/>
    <property type="evidence" value="ECO:0007669"/>
    <property type="project" value="UniProtKB-ARBA"/>
</dbReference>
<dbReference type="CDD" id="cd00165">
    <property type="entry name" value="S4"/>
    <property type="match status" value="1"/>
</dbReference>
<dbReference type="GO" id="GO:0006437">
    <property type="term" value="P:tyrosyl-tRNA aminoacylation"/>
    <property type="evidence" value="ECO:0007669"/>
    <property type="project" value="UniProtKB-UniRule"/>
</dbReference>
<dbReference type="PANTHER" id="PTHR11766:SF0">
    <property type="entry name" value="TYROSINE--TRNA LIGASE, MITOCHONDRIAL"/>
    <property type="match status" value="1"/>
</dbReference>
<dbReference type="InterPro" id="IPR002942">
    <property type="entry name" value="S4_RNA-bd"/>
</dbReference>
<comment type="subcellular location">
    <subcellularLocation>
        <location evidence="1 11">Cytoplasm</location>
    </subcellularLocation>
</comment>
<dbReference type="FunFam" id="3.40.50.620:FF:000008">
    <property type="entry name" value="Tyrosine--tRNA ligase"/>
    <property type="match status" value="1"/>
</dbReference>
<feature type="binding site" evidence="11">
    <location>
        <position position="174"/>
    </location>
    <ligand>
        <name>L-tyrosine</name>
        <dbReference type="ChEBI" id="CHEBI:58315"/>
    </ligand>
</feature>
<keyword evidence="4 11" id="KW-0547">Nucleotide-binding</keyword>
<evidence type="ECO:0000256" key="4">
    <source>
        <dbReference type="ARBA" id="ARBA00022741"/>
    </source>
</evidence>
<feature type="short sequence motif" description="'KMSKS' region" evidence="11">
    <location>
        <begin position="234"/>
        <end position="238"/>
    </location>
</feature>
<evidence type="ECO:0000256" key="6">
    <source>
        <dbReference type="ARBA" id="ARBA00022884"/>
    </source>
</evidence>
<dbReference type="HAMAP" id="MF_02006">
    <property type="entry name" value="Tyr_tRNA_synth_type1"/>
    <property type="match status" value="1"/>
</dbReference>
<dbReference type="SUPFAM" id="SSF52374">
    <property type="entry name" value="Nucleotidylyl transferase"/>
    <property type="match status" value="1"/>
</dbReference>
<dbReference type="SMART" id="SM00363">
    <property type="entry name" value="S4"/>
    <property type="match status" value="1"/>
</dbReference>
<evidence type="ECO:0000256" key="3">
    <source>
        <dbReference type="ARBA" id="ARBA00022598"/>
    </source>
</evidence>
<dbReference type="InterPro" id="IPR001412">
    <property type="entry name" value="aa-tRNA-synth_I_CS"/>
</dbReference>
<evidence type="ECO:0000259" key="13">
    <source>
        <dbReference type="SMART" id="SM00363"/>
    </source>
</evidence>
<feature type="domain" description="RNA-binding S4" evidence="13">
    <location>
        <begin position="360"/>
        <end position="421"/>
    </location>
</feature>
<evidence type="ECO:0000256" key="7">
    <source>
        <dbReference type="ARBA" id="ARBA00022917"/>
    </source>
</evidence>
<keyword evidence="15" id="KW-1185">Reference proteome</keyword>
<evidence type="ECO:0000256" key="11">
    <source>
        <dbReference type="HAMAP-Rule" id="MF_02006"/>
    </source>
</evidence>
<dbReference type="EC" id="6.1.1.1" evidence="11"/>
<gene>
    <name evidence="11" type="primary">tyrS</name>
    <name evidence="14" type="ORF">SAMN05216188_1032</name>
</gene>
<comment type="subunit">
    <text evidence="11">Homodimer.</text>
</comment>
<dbReference type="Gene3D" id="3.10.290.10">
    <property type="entry name" value="RNA-binding S4 domain"/>
    <property type="match status" value="1"/>
</dbReference>
<keyword evidence="7 11" id="KW-0648">Protein biosynthesis</keyword>
<feature type="binding site" evidence="11">
    <location>
        <position position="39"/>
    </location>
    <ligand>
        <name>L-tyrosine</name>
        <dbReference type="ChEBI" id="CHEBI:58315"/>
    </ligand>
</feature>
<dbReference type="GO" id="GO:0003723">
    <property type="term" value="F:RNA binding"/>
    <property type="evidence" value="ECO:0007669"/>
    <property type="project" value="UniProtKB-KW"/>
</dbReference>
<evidence type="ECO:0000313" key="15">
    <source>
        <dbReference type="Proteomes" id="UP000199352"/>
    </source>
</evidence>
<dbReference type="Proteomes" id="UP000199352">
    <property type="component" value="Unassembled WGS sequence"/>
</dbReference>
<dbReference type="NCBIfam" id="TIGR00234">
    <property type="entry name" value="tyrS"/>
    <property type="match status" value="1"/>
</dbReference>
<dbReference type="AlphaFoldDB" id="A0A1H9FXX0"/>
<evidence type="ECO:0000256" key="2">
    <source>
        <dbReference type="ARBA" id="ARBA00022490"/>
    </source>
</evidence>
<evidence type="ECO:0000256" key="1">
    <source>
        <dbReference type="ARBA" id="ARBA00004496"/>
    </source>
</evidence>
<dbReference type="SUPFAM" id="SSF55174">
    <property type="entry name" value="Alpha-L RNA-binding motif"/>
    <property type="match status" value="1"/>
</dbReference>
<feature type="binding site" evidence="11">
    <location>
        <position position="237"/>
    </location>
    <ligand>
        <name>ATP</name>
        <dbReference type="ChEBI" id="CHEBI:30616"/>
    </ligand>
</feature>
<evidence type="ECO:0000256" key="9">
    <source>
        <dbReference type="ARBA" id="ARBA00048248"/>
    </source>
</evidence>
<dbReference type="Pfam" id="PF22421">
    <property type="entry name" value="SYY_C-terminal"/>
    <property type="match status" value="1"/>
</dbReference>
<dbReference type="FunFam" id="1.10.240.10:FF:000001">
    <property type="entry name" value="Tyrosine--tRNA ligase"/>
    <property type="match status" value="1"/>
</dbReference>
<comment type="function">
    <text evidence="11">Catalyzes the attachment of tyrosine to tRNA(Tyr) in a two-step reaction: tyrosine is first activated by ATP to form Tyr-AMP and then transferred to the acceptor end of tRNA(Tyr).</text>
</comment>
<dbReference type="InterPro" id="IPR054608">
    <property type="entry name" value="SYY-like_C"/>
</dbReference>
<feature type="short sequence motif" description="'HIGH' region" evidence="11">
    <location>
        <begin position="44"/>
        <end position="53"/>
    </location>
</feature>
<dbReference type="GO" id="GO:0004831">
    <property type="term" value="F:tyrosine-tRNA ligase activity"/>
    <property type="evidence" value="ECO:0007669"/>
    <property type="project" value="UniProtKB-UniRule"/>
</dbReference>
<keyword evidence="3 11" id="KW-0436">Ligase</keyword>
<evidence type="ECO:0000256" key="12">
    <source>
        <dbReference type="PROSITE-ProRule" id="PRU00182"/>
    </source>
</evidence>
<dbReference type="GO" id="GO:0005829">
    <property type="term" value="C:cytosol"/>
    <property type="evidence" value="ECO:0007669"/>
    <property type="project" value="TreeGrafter"/>
</dbReference>
<keyword evidence="8 11" id="KW-0030">Aminoacyl-tRNA synthetase</keyword>
<feature type="binding site" evidence="11">
    <location>
        <position position="178"/>
    </location>
    <ligand>
        <name>L-tyrosine</name>
        <dbReference type="ChEBI" id="CHEBI:58315"/>
    </ligand>
</feature>
<dbReference type="GO" id="GO:0005524">
    <property type="term" value="F:ATP binding"/>
    <property type="evidence" value="ECO:0007669"/>
    <property type="project" value="UniProtKB-UniRule"/>
</dbReference>
<comment type="similarity">
    <text evidence="10 11">Belongs to the class-I aminoacyl-tRNA synthetase family. TyrS type 1 subfamily.</text>
</comment>
<evidence type="ECO:0000256" key="8">
    <source>
        <dbReference type="ARBA" id="ARBA00023146"/>
    </source>
</evidence>
<dbReference type="PANTHER" id="PTHR11766">
    <property type="entry name" value="TYROSYL-TRNA SYNTHETASE"/>
    <property type="match status" value="1"/>
</dbReference>
<dbReference type="Gene3D" id="3.40.50.620">
    <property type="entry name" value="HUPs"/>
    <property type="match status" value="1"/>
</dbReference>
<dbReference type="InterPro" id="IPR024088">
    <property type="entry name" value="Tyr-tRNA-ligase_bac-type"/>
</dbReference>
<dbReference type="InterPro" id="IPR036986">
    <property type="entry name" value="S4_RNA-bd_sf"/>
</dbReference>
<name>A0A1H9FXX0_9PSEU</name>
<dbReference type="STRING" id="402600.SAMN05216188_1032"/>
<dbReference type="Gene3D" id="1.10.240.10">
    <property type="entry name" value="Tyrosyl-Transfer RNA Synthetase"/>
    <property type="match status" value="1"/>
</dbReference>
<comment type="catalytic activity">
    <reaction evidence="9 11">
        <text>tRNA(Tyr) + L-tyrosine + ATP = L-tyrosyl-tRNA(Tyr) + AMP + diphosphate + H(+)</text>
        <dbReference type="Rhea" id="RHEA:10220"/>
        <dbReference type="Rhea" id="RHEA-COMP:9706"/>
        <dbReference type="Rhea" id="RHEA-COMP:9707"/>
        <dbReference type="ChEBI" id="CHEBI:15378"/>
        <dbReference type="ChEBI" id="CHEBI:30616"/>
        <dbReference type="ChEBI" id="CHEBI:33019"/>
        <dbReference type="ChEBI" id="CHEBI:58315"/>
        <dbReference type="ChEBI" id="CHEBI:78442"/>
        <dbReference type="ChEBI" id="CHEBI:78536"/>
        <dbReference type="ChEBI" id="CHEBI:456215"/>
        <dbReference type="EC" id="6.1.1.1"/>
    </reaction>
</comment>
<proteinExistence type="inferred from homology"/>
<evidence type="ECO:0000313" key="14">
    <source>
        <dbReference type="EMBL" id="SEQ42731.1"/>
    </source>
</evidence>
<dbReference type="EMBL" id="FOFR01000003">
    <property type="protein sequence ID" value="SEQ42731.1"/>
    <property type="molecule type" value="Genomic_DNA"/>
</dbReference>
<keyword evidence="6 12" id="KW-0694">RNA-binding</keyword>
<accession>A0A1H9FXX0</accession>
<dbReference type="Pfam" id="PF00579">
    <property type="entry name" value="tRNA-synt_1b"/>
    <property type="match status" value="1"/>
</dbReference>
<dbReference type="PROSITE" id="PS00178">
    <property type="entry name" value="AA_TRNA_LIGASE_I"/>
    <property type="match status" value="1"/>
</dbReference>
<dbReference type="CDD" id="cd00805">
    <property type="entry name" value="TyrRS_core"/>
    <property type="match status" value="1"/>
</dbReference>
<dbReference type="PRINTS" id="PR01040">
    <property type="entry name" value="TRNASYNTHTYR"/>
</dbReference>
<dbReference type="PROSITE" id="PS50889">
    <property type="entry name" value="S4"/>
    <property type="match status" value="1"/>
</dbReference>
<reference evidence="15" key="1">
    <citation type="submission" date="2016-10" db="EMBL/GenBank/DDBJ databases">
        <authorList>
            <person name="Varghese N."/>
            <person name="Submissions S."/>
        </authorList>
    </citation>
    <scope>NUCLEOTIDE SEQUENCE [LARGE SCALE GENOMIC DNA]</scope>
    <source>
        <strain evidence="15">CGMCC 4.3525</strain>
    </source>
</reference>
<evidence type="ECO:0000256" key="5">
    <source>
        <dbReference type="ARBA" id="ARBA00022840"/>
    </source>
</evidence>